<dbReference type="RefSeq" id="WP_163701007.1">
    <property type="nucleotide sequence ID" value="NZ_QXHD01000004.1"/>
</dbReference>
<feature type="compositionally biased region" description="Basic and acidic residues" evidence="1">
    <location>
        <begin position="67"/>
        <end position="80"/>
    </location>
</feature>
<feature type="region of interest" description="Disordered" evidence="1">
    <location>
        <begin position="47"/>
        <end position="85"/>
    </location>
</feature>
<comment type="caution">
    <text evidence="2">The sequence shown here is derived from an EMBL/GenBank/DDBJ whole genome shotgun (WGS) entry which is preliminary data.</text>
</comment>
<gene>
    <name evidence="2" type="ORF">DXZ20_22985</name>
</gene>
<evidence type="ECO:0000313" key="3">
    <source>
        <dbReference type="Proteomes" id="UP000481033"/>
    </source>
</evidence>
<reference evidence="2 3" key="1">
    <citation type="journal article" date="2020" name="Microb. Ecol.">
        <title>Ecogenomics of the Marine Benthic Filamentous Cyanobacterium Adonisia.</title>
        <authorList>
            <person name="Walter J.M."/>
            <person name="Coutinho F.H."/>
            <person name="Leomil L."/>
            <person name="Hargreaves P.I."/>
            <person name="Campeao M.E."/>
            <person name="Vieira V.V."/>
            <person name="Silva B.S."/>
            <person name="Fistarol G.O."/>
            <person name="Salomon P.S."/>
            <person name="Sawabe T."/>
            <person name="Mino S."/>
            <person name="Hosokawa M."/>
            <person name="Miyashita H."/>
            <person name="Maruyama F."/>
            <person name="van Verk M.C."/>
            <person name="Dutilh B.E."/>
            <person name="Thompson C.C."/>
            <person name="Thompson F.L."/>
        </authorList>
    </citation>
    <scope>NUCLEOTIDE SEQUENCE [LARGE SCALE GENOMIC DNA]</scope>
    <source>
        <strain evidence="2 3">CCMR0081</strain>
    </source>
</reference>
<protein>
    <submittedName>
        <fullName evidence="2">DUF928 domain-containing protein</fullName>
    </submittedName>
</protein>
<dbReference type="Proteomes" id="UP000481033">
    <property type="component" value="Unassembled WGS sequence"/>
</dbReference>
<name>A0A6M0RQB8_9CYAN</name>
<proteinExistence type="predicted"/>
<keyword evidence="3" id="KW-1185">Reference proteome</keyword>
<evidence type="ECO:0000313" key="2">
    <source>
        <dbReference type="EMBL" id="NEZ58458.1"/>
    </source>
</evidence>
<dbReference type="EMBL" id="QXHD01000004">
    <property type="protein sequence ID" value="NEZ58458.1"/>
    <property type="molecule type" value="Genomic_DNA"/>
</dbReference>
<dbReference type="Pfam" id="PF06051">
    <property type="entry name" value="DUF928"/>
    <property type="match status" value="1"/>
</dbReference>
<evidence type="ECO:0000256" key="1">
    <source>
        <dbReference type="SAM" id="MobiDB-lite"/>
    </source>
</evidence>
<dbReference type="AlphaFoldDB" id="A0A6M0RQB8"/>
<accession>A0A6M0RQB8</accession>
<sequence length="272" mass="29672">MSSTSWIRRILSGSGAMAFVLVLSPAGLANYGESYRTGSLWAFTPPGSDGIRRPNGPTIPGTSRVFTPRDDIRRPSEDHTGGSVRGCGDDIVAIAPRLNAIGQTASINPTFVWYNFSPDNDPVEFQLYRLNPDNAPERILTEQFDTSQQGYESYTLPTDKATLTAGETYIWQIVLYCDAAFTNPGHYSSAELDVVTLPAEVATTDDALTNAQAYANEGLWYDALAEAYDANTPATEKFRQDLLLDLADIEAQSDKDEAADLSEQLREIAGPE</sequence>
<organism evidence="2 3">
    <name type="scientific">Adonisia turfae CCMR0081</name>
    <dbReference type="NCBI Taxonomy" id="2292702"/>
    <lineage>
        <taxon>Bacteria</taxon>
        <taxon>Bacillati</taxon>
        <taxon>Cyanobacteriota</taxon>
        <taxon>Adonisia</taxon>
        <taxon>Adonisia turfae</taxon>
    </lineage>
</organism>
<dbReference type="InterPro" id="IPR010328">
    <property type="entry name" value="DUF928"/>
</dbReference>